<sequence length="96" mass="11439">MVNVTKAEGKPRCYFNQKYVLIKNHKPPFNKLSFAKVDGVYISDYFPDLRKKVLHRGKTLNDGDFKEIISKIDYDRKIMFTEEEIRLFNDFNSHFS</sequence>
<dbReference type="RefSeq" id="WP_316559282.1">
    <property type="nucleotide sequence ID" value="NZ_CP131062.1"/>
</dbReference>
<name>A0AA96VNG1_9EURY</name>
<evidence type="ECO:0000313" key="1">
    <source>
        <dbReference type="EMBL" id="WNY29297.1"/>
    </source>
</evidence>
<dbReference type="GeneID" id="85197989"/>
<accession>A0AA96VNG1</accession>
<gene>
    <name evidence="1" type="ORF">MmiEs2_15230</name>
</gene>
<dbReference type="Proteomes" id="UP001302662">
    <property type="component" value="Chromosome"/>
</dbReference>
<proteinExistence type="predicted"/>
<organism evidence="1 2">
    <name type="scientific">Methanimicrococcus stummii</name>
    <dbReference type="NCBI Taxonomy" id="3028294"/>
    <lineage>
        <taxon>Archaea</taxon>
        <taxon>Methanobacteriati</taxon>
        <taxon>Methanobacteriota</taxon>
        <taxon>Stenosarchaea group</taxon>
        <taxon>Methanomicrobia</taxon>
        <taxon>Methanosarcinales</taxon>
        <taxon>Methanosarcinaceae</taxon>
        <taxon>Methanimicrococcus</taxon>
    </lineage>
</organism>
<dbReference type="KEGG" id="mees:MmiEs2_15230"/>
<dbReference type="AlphaFoldDB" id="A0AA96VNG1"/>
<reference evidence="1 2" key="1">
    <citation type="submission" date="2023-07" db="EMBL/GenBank/DDBJ databases">
        <title>Closed genome sequence of Methanimicrococcus sp. Es2.</title>
        <authorList>
            <person name="Protasov E."/>
            <person name="Platt K."/>
            <person name="Reeh H."/>
            <person name="Poehlein A."/>
            <person name="Daniel R."/>
            <person name="Brune A."/>
        </authorList>
    </citation>
    <scope>NUCLEOTIDE SEQUENCE [LARGE SCALE GENOMIC DNA]</scope>
    <source>
        <strain evidence="1 2">Es2</strain>
    </source>
</reference>
<protein>
    <submittedName>
        <fullName evidence="1">Uncharacterized protein</fullName>
    </submittedName>
</protein>
<evidence type="ECO:0000313" key="2">
    <source>
        <dbReference type="Proteomes" id="UP001302662"/>
    </source>
</evidence>
<keyword evidence="2" id="KW-1185">Reference proteome</keyword>
<dbReference type="EMBL" id="CP131062">
    <property type="protein sequence ID" value="WNY29297.1"/>
    <property type="molecule type" value="Genomic_DNA"/>
</dbReference>